<feature type="transmembrane region" description="Helical" evidence="1">
    <location>
        <begin position="32"/>
        <end position="50"/>
    </location>
</feature>
<evidence type="ECO:0000256" key="1">
    <source>
        <dbReference type="SAM" id="Phobius"/>
    </source>
</evidence>
<dbReference type="EMBL" id="HE804045">
    <property type="protein sequence ID" value="CCH32568.1"/>
    <property type="molecule type" value="Genomic_DNA"/>
</dbReference>
<dbReference type="KEGG" id="sesp:BN6_53040"/>
<protein>
    <submittedName>
        <fullName evidence="2">Uncharacterized protein</fullName>
    </submittedName>
</protein>
<accession>K0K7H7</accession>
<evidence type="ECO:0000313" key="2">
    <source>
        <dbReference type="EMBL" id="CCH32568.1"/>
    </source>
</evidence>
<name>K0K7H7_SACES</name>
<proteinExistence type="predicted"/>
<reference evidence="2 3" key="1">
    <citation type="journal article" date="2012" name="BMC Genomics">
        <title>Complete genome sequence of Saccharothrix espanaensis DSM 44229T and comparison to the other completely sequenced Pseudonocardiaceae.</title>
        <authorList>
            <person name="Strobel T."/>
            <person name="Al-Dilaimi A."/>
            <person name="Blom J."/>
            <person name="Gessner A."/>
            <person name="Kalinowski J."/>
            <person name="Luzhetska M."/>
            <person name="Puhler A."/>
            <person name="Szczepanowski R."/>
            <person name="Bechthold A."/>
            <person name="Ruckert C."/>
        </authorList>
    </citation>
    <scope>NUCLEOTIDE SEQUENCE [LARGE SCALE GENOMIC DNA]</scope>
    <source>
        <strain evidence="3">ATCC 51144 / DSM 44229 / JCM 9112 / NBRC 15066 / NRRL 15764</strain>
    </source>
</reference>
<feature type="transmembrane region" description="Helical" evidence="1">
    <location>
        <begin position="108"/>
        <end position="127"/>
    </location>
</feature>
<gene>
    <name evidence="2" type="ordered locus">BN6_53040</name>
</gene>
<organism evidence="2 3">
    <name type="scientific">Saccharothrix espanaensis (strain ATCC 51144 / DSM 44229 / JCM 9112 / NBRC 15066 / NRRL 15764)</name>
    <dbReference type="NCBI Taxonomy" id="1179773"/>
    <lineage>
        <taxon>Bacteria</taxon>
        <taxon>Bacillati</taxon>
        <taxon>Actinomycetota</taxon>
        <taxon>Actinomycetes</taxon>
        <taxon>Pseudonocardiales</taxon>
        <taxon>Pseudonocardiaceae</taxon>
        <taxon>Saccharothrix</taxon>
    </lineage>
</organism>
<keyword evidence="1" id="KW-0472">Membrane</keyword>
<keyword evidence="3" id="KW-1185">Reference proteome</keyword>
<dbReference type="STRING" id="1179773.BN6_53040"/>
<sequence>MARRVSYGKVVLMGVFAGGIFGVAQGLLRDNVWVGLVSGAVFALAMAVVMRRLWGSTALRGLDSRQRRAIVRAMRQGVAVEDSRLARPLMDQADAVLAMPFPLTALRVGFVVLGLLGLLVEVSGFLAEGAAGLGGGVLLVISSLVLLFVVVPLGQRQRERTRRSRDATRERHQVS</sequence>
<dbReference type="HOGENOM" id="CLU_1531465_0_0_11"/>
<dbReference type="Proteomes" id="UP000006281">
    <property type="component" value="Chromosome"/>
</dbReference>
<feature type="transmembrane region" description="Helical" evidence="1">
    <location>
        <begin position="7"/>
        <end position="26"/>
    </location>
</feature>
<dbReference type="AlphaFoldDB" id="K0K7H7"/>
<keyword evidence="1" id="KW-0812">Transmembrane</keyword>
<dbReference type="BioCyc" id="SESP1179773:BN6_RS25625-MONOMER"/>
<dbReference type="PATRIC" id="fig|1179773.3.peg.5336"/>
<keyword evidence="1" id="KW-1133">Transmembrane helix</keyword>
<feature type="transmembrane region" description="Helical" evidence="1">
    <location>
        <begin position="133"/>
        <end position="154"/>
    </location>
</feature>
<evidence type="ECO:0000313" key="3">
    <source>
        <dbReference type="Proteomes" id="UP000006281"/>
    </source>
</evidence>